<keyword evidence="1" id="KW-1133">Transmembrane helix</keyword>
<feature type="transmembrane region" description="Helical" evidence="1">
    <location>
        <begin position="37"/>
        <end position="54"/>
    </location>
</feature>
<feature type="domain" description="Transglutaminase-like" evidence="2">
    <location>
        <begin position="496"/>
        <end position="571"/>
    </location>
</feature>
<gene>
    <name evidence="3" type="ORF">SSCH_500010</name>
</gene>
<dbReference type="SMART" id="SM00460">
    <property type="entry name" value="TGc"/>
    <property type="match status" value="1"/>
</dbReference>
<organism evidence="3 4">
    <name type="scientific">Syntrophaceticus schinkii</name>
    <dbReference type="NCBI Taxonomy" id="499207"/>
    <lineage>
        <taxon>Bacteria</taxon>
        <taxon>Bacillati</taxon>
        <taxon>Bacillota</taxon>
        <taxon>Clostridia</taxon>
        <taxon>Thermoanaerobacterales</taxon>
        <taxon>Thermoanaerobacterales Family III. Incertae Sedis</taxon>
        <taxon>Syntrophaceticus</taxon>
    </lineage>
</organism>
<feature type="transmembrane region" description="Helical" evidence="1">
    <location>
        <begin position="120"/>
        <end position="137"/>
    </location>
</feature>
<sequence length="766" mass="88523">MKNNHQNIKAFESILVFMFSLSLLFIAQNMINTQLHIWPAVAVSLFMGFFSYIIESKTLINKSRLYAVYGVLFLLILVLIFFVNPVKTGFLYFLNQILIYMGKCTGNYIHLFDVVGQSNLFLFILGFLTWFTGKIVFEIKSRSLLIILFIMFIITLGVGIELNLLAGGFYVLVLFFIYVWLDFFCESKREKVYFDGKAVGGWLLMASIVFMMTTATITYLVPPLNFERDKGLGKVKNAITTTYDRLRFGNNVLPEGDFSKMDKMQRTDETAIEVVMSDPQSMFLRGFVGSQYTSSGWETQPADIYYDHYGLFYWLHQDNFTPLKQLDQARRIVQGDNSEPINVKVNLKNACRKYAYAPYELISMEGKNQVQYKADETMLSKGAGGQKYYNFSTGNSIMKDYLQIAQTYLEEHSQNDTTYENDEAHYNQYVYDTCTALSDKDKLLLQSHFGEFETQANHAPYTGAKNKILSYLSQNITYQENPGKCPAGREFLQFILEDSASGYDVHYATAATLMFRYYGIPARYVEGYLVTLDDVKDKEGYSVIPLPEKNAHAWVEIYQDGLGWVPVEVTPSYLDKTEQPSDIVIAQKQEPNIISTSYQESNITQLESPEQQEEIKKREKDKRLLQIIISIVVASILLILLFLFARTIYRLYKHRKEKLAMFNDGDRKIAIRSLFIDTMNLLYYDGIPKMGGSMYKQSKNLSEKYGETYGEQYEKTLDNTQKAIFSDLKPEEREYNQVYEFMNNIRNTIIKNKSLYEKAVMFFKGI</sequence>
<dbReference type="RefSeq" id="WP_044665436.1">
    <property type="nucleotide sequence ID" value="NZ_CDRZ01000248.1"/>
</dbReference>
<evidence type="ECO:0000313" key="4">
    <source>
        <dbReference type="Proteomes" id="UP000046155"/>
    </source>
</evidence>
<dbReference type="PANTHER" id="PTHR42736">
    <property type="entry name" value="PROTEIN-GLUTAMINE GAMMA-GLUTAMYLTRANSFERASE"/>
    <property type="match status" value="1"/>
</dbReference>
<dbReference type="Gene3D" id="3.10.620.30">
    <property type="match status" value="1"/>
</dbReference>
<evidence type="ECO:0000259" key="2">
    <source>
        <dbReference type="SMART" id="SM00460"/>
    </source>
</evidence>
<feature type="transmembrane region" description="Helical" evidence="1">
    <location>
        <begin position="168"/>
        <end position="187"/>
    </location>
</feature>
<dbReference type="Pfam" id="PF01841">
    <property type="entry name" value="Transglut_core"/>
    <property type="match status" value="1"/>
</dbReference>
<feature type="transmembrane region" description="Helical" evidence="1">
    <location>
        <begin position="66"/>
        <end position="83"/>
    </location>
</feature>
<dbReference type="SUPFAM" id="SSF54001">
    <property type="entry name" value="Cysteine proteinases"/>
    <property type="match status" value="1"/>
</dbReference>
<feature type="transmembrane region" description="Helical" evidence="1">
    <location>
        <begin position="12"/>
        <end position="31"/>
    </location>
</feature>
<accession>A0A0B7MFW4</accession>
<keyword evidence="1" id="KW-0812">Transmembrane</keyword>
<keyword evidence="4" id="KW-1185">Reference proteome</keyword>
<dbReference type="OrthoDB" id="9804872at2"/>
<keyword evidence="1" id="KW-0472">Membrane</keyword>
<feature type="transmembrane region" description="Helical" evidence="1">
    <location>
        <begin position="144"/>
        <end position="162"/>
    </location>
</feature>
<reference evidence="4" key="1">
    <citation type="submission" date="2015-01" db="EMBL/GenBank/DDBJ databases">
        <authorList>
            <person name="Manzoor Shahid"/>
            <person name="Zubair Saima"/>
        </authorList>
    </citation>
    <scope>NUCLEOTIDE SEQUENCE [LARGE SCALE GENOMIC DNA]</scope>
    <source>
        <strain evidence="4">Sp3</strain>
    </source>
</reference>
<evidence type="ECO:0000313" key="3">
    <source>
        <dbReference type="EMBL" id="CEO89509.1"/>
    </source>
</evidence>
<dbReference type="EMBL" id="CDRZ01000248">
    <property type="protein sequence ID" value="CEO89509.1"/>
    <property type="molecule type" value="Genomic_DNA"/>
</dbReference>
<protein>
    <recommendedName>
        <fullName evidence="2">Transglutaminase-like domain-containing protein</fullName>
    </recommendedName>
</protein>
<dbReference type="InterPro" id="IPR038765">
    <property type="entry name" value="Papain-like_cys_pep_sf"/>
</dbReference>
<evidence type="ECO:0000256" key="1">
    <source>
        <dbReference type="SAM" id="Phobius"/>
    </source>
</evidence>
<feature type="transmembrane region" description="Helical" evidence="1">
    <location>
        <begin position="624"/>
        <end position="649"/>
    </location>
</feature>
<proteinExistence type="predicted"/>
<feature type="transmembrane region" description="Helical" evidence="1">
    <location>
        <begin position="199"/>
        <end position="221"/>
    </location>
</feature>
<dbReference type="AlphaFoldDB" id="A0A0B7MFW4"/>
<dbReference type="PANTHER" id="PTHR42736:SF1">
    <property type="entry name" value="PROTEIN-GLUTAMINE GAMMA-GLUTAMYLTRANSFERASE"/>
    <property type="match status" value="1"/>
</dbReference>
<dbReference type="Proteomes" id="UP000046155">
    <property type="component" value="Unassembled WGS sequence"/>
</dbReference>
<dbReference type="InterPro" id="IPR052901">
    <property type="entry name" value="Bact_TGase-like"/>
</dbReference>
<name>A0A0B7MFW4_9FIRM</name>
<dbReference type="InterPro" id="IPR002931">
    <property type="entry name" value="Transglutaminase-like"/>
</dbReference>